<keyword evidence="2" id="KW-0472">Membrane</keyword>
<evidence type="ECO:0000313" key="3">
    <source>
        <dbReference type="EMBL" id="ELY36924.1"/>
    </source>
</evidence>
<feature type="transmembrane region" description="Helical" evidence="2">
    <location>
        <begin position="54"/>
        <end position="72"/>
    </location>
</feature>
<feature type="region of interest" description="Disordered" evidence="1">
    <location>
        <begin position="125"/>
        <end position="146"/>
    </location>
</feature>
<gene>
    <name evidence="3" type="ORF">C498_02220</name>
</gene>
<dbReference type="AlphaFoldDB" id="A0A384L6E0"/>
<protein>
    <submittedName>
        <fullName evidence="3">Uncharacterized protein</fullName>
    </submittedName>
</protein>
<comment type="caution">
    <text evidence="3">The sequence shown here is derived from an EMBL/GenBank/DDBJ whole genome shotgun (WGS) entry which is preliminary data.</text>
</comment>
<name>A0A384L6E0_HALVD</name>
<dbReference type="OrthoDB" id="288196at2157"/>
<dbReference type="GeneID" id="8919163"/>
<feature type="transmembrane region" description="Helical" evidence="2">
    <location>
        <begin position="78"/>
        <end position="99"/>
    </location>
</feature>
<feature type="compositionally biased region" description="Low complexity" evidence="1">
    <location>
        <begin position="131"/>
        <end position="146"/>
    </location>
</feature>
<feature type="compositionally biased region" description="Basic and acidic residues" evidence="1">
    <location>
        <begin position="14"/>
        <end position="27"/>
    </location>
</feature>
<proteinExistence type="predicted"/>
<evidence type="ECO:0000256" key="1">
    <source>
        <dbReference type="SAM" id="MobiDB-lite"/>
    </source>
</evidence>
<keyword evidence="2" id="KW-1133">Transmembrane helix</keyword>
<evidence type="ECO:0000313" key="4">
    <source>
        <dbReference type="Proteomes" id="UP000011532"/>
    </source>
</evidence>
<reference evidence="4" key="1">
    <citation type="submission" date="2012-11" db="EMBL/GenBank/DDBJ databases">
        <authorList>
            <person name="Becker E.A."/>
            <person name="Seitzer P."/>
            <person name="Tritt A."/>
            <person name="Larsen D."/>
            <person name="Yao A."/>
            <person name="Wu D."/>
            <person name="Darling A."/>
            <person name="Eisen J.A."/>
            <person name="Facciotti M.T."/>
        </authorList>
    </citation>
    <scope>NUCLEOTIDE SEQUENCE [LARGE SCALE GENOMIC DNA]</scope>
    <source>
        <strain evidence="4">ATCC 29605 / DSM 3757 / JCM 8879 / NBRC 14742 / NCIMB 2012 / VKM B-1768 / DS2</strain>
    </source>
</reference>
<dbReference type="EMBL" id="AOHU01000021">
    <property type="protein sequence ID" value="ELY36924.1"/>
    <property type="molecule type" value="Genomic_DNA"/>
</dbReference>
<evidence type="ECO:0000256" key="2">
    <source>
        <dbReference type="SAM" id="Phobius"/>
    </source>
</evidence>
<sequence length="146" mass="15837">MSERTFRHASTLSDDARAESHRTDRPASESGDDADMDAADVQARSARTNRWCPTIRQGIALWAIIAVGWAVIPADHPMQIAVAISGVYASLLLPTALYFDYRERRAESSAEGRVRETAGALADRVRDALPGRGSSTRASSSCSCNR</sequence>
<reference evidence="3 4" key="2">
    <citation type="journal article" date="2014" name="PLoS Genet.">
        <title>Phylogenetically driven sequencing of extremely halophilic archaea reveals strategies for static and dynamic osmo-response.</title>
        <authorList>
            <person name="Becker E.A."/>
            <person name="Seitzer P.M."/>
            <person name="Tritt A."/>
            <person name="Larsen D."/>
            <person name="Krusor M."/>
            <person name="Yao A.I."/>
            <person name="Wu D."/>
            <person name="Madern D."/>
            <person name="Eisen J.A."/>
            <person name="Darling A.E."/>
            <person name="Facciotti M.T."/>
        </authorList>
    </citation>
    <scope>NUCLEOTIDE SEQUENCE [LARGE SCALE GENOMIC DNA]</scope>
    <source>
        <strain evidence="4">ATCC 29605 / DSM 3757 / JCM 8879 / NBRC 14742 / NCIMB 2012 / VKM B-1768 / DS2</strain>
    </source>
</reference>
<dbReference type="Proteomes" id="UP000011532">
    <property type="component" value="Unassembled WGS sequence"/>
</dbReference>
<dbReference type="RefSeq" id="WP_004041253.1">
    <property type="nucleotide sequence ID" value="NC_013964.1"/>
</dbReference>
<feature type="region of interest" description="Disordered" evidence="1">
    <location>
        <begin position="1"/>
        <end position="40"/>
    </location>
</feature>
<organism evidence="3 4">
    <name type="scientific">Haloferax volcanii (strain ATCC 29605 / DSM 3757 / JCM 8879 / NBRC 14742 / NCIMB 2012 / VKM B-1768 / DS2)</name>
    <name type="common">Halobacterium volcanii</name>
    <dbReference type="NCBI Taxonomy" id="309800"/>
    <lineage>
        <taxon>Archaea</taxon>
        <taxon>Methanobacteriati</taxon>
        <taxon>Methanobacteriota</taxon>
        <taxon>Stenosarchaea group</taxon>
        <taxon>Halobacteria</taxon>
        <taxon>Halobacteriales</taxon>
        <taxon>Haloferacaceae</taxon>
        <taxon>Haloferax</taxon>
    </lineage>
</organism>
<accession>A0A384L6E0</accession>
<keyword evidence="2" id="KW-0812">Transmembrane</keyword>